<dbReference type="EMBL" id="KZ613468">
    <property type="protein sequence ID" value="PMD26358.1"/>
    <property type="molecule type" value="Genomic_DNA"/>
</dbReference>
<proteinExistence type="predicted"/>
<evidence type="ECO:0000313" key="3">
    <source>
        <dbReference type="Proteomes" id="UP000235672"/>
    </source>
</evidence>
<feature type="compositionally biased region" description="Low complexity" evidence="1">
    <location>
        <begin position="318"/>
        <end position="328"/>
    </location>
</feature>
<protein>
    <submittedName>
        <fullName evidence="2">Uncharacterized protein</fullName>
    </submittedName>
</protein>
<keyword evidence="3" id="KW-1185">Reference proteome</keyword>
<evidence type="ECO:0000313" key="2">
    <source>
        <dbReference type="EMBL" id="PMD26358.1"/>
    </source>
</evidence>
<feature type="region of interest" description="Disordered" evidence="1">
    <location>
        <begin position="261"/>
        <end position="290"/>
    </location>
</feature>
<feature type="region of interest" description="Disordered" evidence="1">
    <location>
        <begin position="378"/>
        <end position="397"/>
    </location>
</feature>
<dbReference type="OrthoDB" id="4157036at2759"/>
<reference evidence="2 3" key="1">
    <citation type="submission" date="2016-05" db="EMBL/GenBank/DDBJ databases">
        <title>A degradative enzymes factory behind the ericoid mycorrhizal symbiosis.</title>
        <authorList>
            <consortium name="DOE Joint Genome Institute"/>
            <person name="Martino E."/>
            <person name="Morin E."/>
            <person name="Grelet G."/>
            <person name="Kuo A."/>
            <person name="Kohler A."/>
            <person name="Daghino S."/>
            <person name="Barry K."/>
            <person name="Choi C."/>
            <person name="Cichocki N."/>
            <person name="Clum A."/>
            <person name="Copeland A."/>
            <person name="Hainaut M."/>
            <person name="Haridas S."/>
            <person name="Labutti K."/>
            <person name="Lindquist E."/>
            <person name="Lipzen A."/>
            <person name="Khouja H.-R."/>
            <person name="Murat C."/>
            <person name="Ohm R."/>
            <person name="Olson A."/>
            <person name="Spatafora J."/>
            <person name="Veneault-Fourrey C."/>
            <person name="Henrissat B."/>
            <person name="Grigoriev I."/>
            <person name="Martin F."/>
            <person name="Perotto S."/>
        </authorList>
    </citation>
    <scope>NUCLEOTIDE SEQUENCE [LARGE SCALE GENOMIC DNA]</scope>
    <source>
        <strain evidence="2 3">UAMH 7357</strain>
    </source>
</reference>
<dbReference type="AlphaFoldDB" id="A0A2J6QJD1"/>
<feature type="region of interest" description="Disordered" evidence="1">
    <location>
        <begin position="1"/>
        <end position="36"/>
    </location>
</feature>
<feature type="compositionally biased region" description="Polar residues" evidence="1">
    <location>
        <begin position="14"/>
        <end position="29"/>
    </location>
</feature>
<sequence length="586" mass="64045">MSTDPSARPEDGGDSSSRPPLRMISSSMAKQVRRKSSFILRGNSSDDFPSPHDSIFEAYSFSAANSDEGSNKVELVSISQYSLGAMNVIAATDENTTQLKATDYTLSVGDIEFRYGRGTVLGTITEQKSSNTMRTLAHTRSADDLPTVFFLNHCDSFELAKSPRRKQSFSVDDLALIQRYHEACAMIERETHKPLPLHEIYAQPKAPMYPPVHRPPTPPGMPSWTAAQSLPRQVRGPNNGSGVQNRLQRFLNLPASGITLPSRVPSRSSSTPLPNRIAPRFRPPRSAYGPIDRHPFLNAPIAKVGEIPPSAPLVPPASGSSSGTQTGTRLPKPTGKRKLGKRVRFTPSATARDSEIISLQTAMMTTSTSAVHPLDSVQISPDATYGPPTPRCPHRKGRREALRLPHGERNLNHDDVVLPSNEFLLLTNQSPPQTQTSMPIISLADPASLPSSRNTSLTAADSACFDSQPTRATSYSSTAHLIPRVPISSSPTPSSVHPNGPHNVTLPKEPWCWKCSLEKGMNKIDHWWRQSSSCFCLICFGIDVDDDMNLSRDVGHSSHHGMPGGLFRHETVGPRRVVLEQTPVTF</sequence>
<accession>A0A2J6QJD1</accession>
<name>A0A2J6QJD1_9HELO</name>
<evidence type="ECO:0000256" key="1">
    <source>
        <dbReference type="SAM" id="MobiDB-lite"/>
    </source>
</evidence>
<gene>
    <name evidence="2" type="ORF">NA56DRAFT_698536</name>
</gene>
<feature type="compositionally biased region" description="Low complexity" evidence="1">
    <location>
        <begin position="261"/>
        <end position="274"/>
    </location>
</feature>
<dbReference type="Proteomes" id="UP000235672">
    <property type="component" value="Unassembled WGS sequence"/>
</dbReference>
<feature type="region of interest" description="Disordered" evidence="1">
    <location>
        <begin position="309"/>
        <end position="338"/>
    </location>
</feature>
<organism evidence="2 3">
    <name type="scientific">Hyaloscypha hepaticicola</name>
    <dbReference type="NCBI Taxonomy" id="2082293"/>
    <lineage>
        <taxon>Eukaryota</taxon>
        <taxon>Fungi</taxon>
        <taxon>Dikarya</taxon>
        <taxon>Ascomycota</taxon>
        <taxon>Pezizomycotina</taxon>
        <taxon>Leotiomycetes</taxon>
        <taxon>Helotiales</taxon>
        <taxon>Hyaloscyphaceae</taxon>
        <taxon>Hyaloscypha</taxon>
    </lineage>
</organism>